<keyword evidence="2" id="KW-0732">Signal</keyword>
<accession>A0ABP8ZSL7</accession>
<comment type="caution">
    <text evidence="4">The sequence shown here is derived from an EMBL/GenBank/DDBJ whole genome shotgun (WGS) entry which is preliminary data.</text>
</comment>
<evidence type="ECO:0000313" key="4">
    <source>
        <dbReference type="EMBL" id="GAA4763711.1"/>
    </source>
</evidence>
<dbReference type="PANTHER" id="PTHR43143">
    <property type="entry name" value="METALLOPHOSPHOESTERASE, CALCINEURIN SUPERFAMILY"/>
    <property type="match status" value="1"/>
</dbReference>
<dbReference type="Pfam" id="PF00149">
    <property type="entry name" value="Metallophos"/>
    <property type="match status" value="1"/>
</dbReference>
<dbReference type="InterPro" id="IPR004843">
    <property type="entry name" value="Calcineurin-like_PHP"/>
</dbReference>
<dbReference type="Pfam" id="PF00932">
    <property type="entry name" value="LTD"/>
    <property type="match status" value="2"/>
</dbReference>
<dbReference type="EMBL" id="BAABKO010000001">
    <property type="protein sequence ID" value="GAA4763711.1"/>
    <property type="molecule type" value="Genomic_DNA"/>
</dbReference>
<keyword evidence="5" id="KW-1185">Reference proteome</keyword>
<dbReference type="SUPFAM" id="SSF74853">
    <property type="entry name" value="Lamin A/C globular tail domain"/>
    <property type="match status" value="3"/>
</dbReference>
<feature type="domain" description="LTD" evidence="3">
    <location>
        <begin position="29"/>
        <end position="188"/>
    </location>
</feature>
<dbReference type="Gene3D" id="2.60.40.1260">
    <property type="entry name" value="Lamin Tail domain"/>
    <property type="match status" value="2"/>
</dbReference>
<dbReference type="PANTHER" id="PTHR43143:SF5">
    <property type="entry name" value="SECRETED PROTEIN"/>
    <property type="match status" value="1"/>
</dbReference>
<dbReference type="InterPro" id="IPR001322">
    <property type="entry name" value="Lamin_tail_dom"/>
</dbReference>
<dbReference type="SUPFAM" id="SSF56300">
    <property type="entry name" value="Metallo-dependent phosphatases"/>
    <property type="match status" value="1"/>
</dbReference>
<evidence type="ECO:0000313" key="5">
    <source>
        <dbReference type="Proteomes" id="UP001501645"/>
    </source>
</evidence>
<reference evidence="5" key="1">
    <citation type="journal article" date="2019" name="Int. J. Syst. Evol. Microbiol.">
        <title>The Global Catalogue of Microorganisms (GCM) 10K type strain sequencing project: providing services to taxonomists for standard genome sequencing and annotation.</title>
        <authorList>
            <consortium name="The Broad Institute Genomics Platform"/>
            <consortium name="The Broad Institute Genome Sequencing Center for Infectious Disease"/>
            <person name="Wu L."/>
            <person name="Ma J."/>
        </authorList>
    </citation>
    <scope>NUCLEOTIDE SEQUENCE [LARGE SCALE GENOMIC DNA]</scope>
    <source>
        <strain evidence="5">JCM 18537</strain>
    </source>
</reference>
<dbReference type="InterPro" id="IPR051918">
    <property type="entry name" value="STPP_CPPED1"/>
</dbReference>
<dbReference type="Proteomes" id="UP001501645">
    <property type="component" value="Unassembled WGS sequence"/>
</dbReference>
<evidence type="ECO:0000259" key="3">
    <source>
        <dbReference type="PROSITE" id="PS51841"/>
    </source>
</evidence>
<protein>
    <recommendedName>
        <fullName evidence="3">LTD domain-containing protein</fullName>
    </recommendedName>
</protein>
<feature type="chain" id="PRO_5045241773" description="LTD domain-containing protein" evidence="2">
    <location>
        <begin position="28"/>
        <end position="1056"/>
    </location>
</feature>
<feature type="domain" description="LTD" evidence="3">
    <location>
        <begin position="195"/>
        <end position="316"/>
    </location>
</feature>
<evidence type="ECO:0000256" key="1">
    <source>
        <dbReference type="SAM" id="MobiDB-lite"/>
    </source>
</evidence>
<feature type="region of interest" description="Disordered" evidence="1">
    <location>
        <begin position="996"/>
        <end position="1016"/>
    </location>
</feature>
<dbReference type="InterPro" id="IPR029052">
    <property type="entry name" value="Metallo-depent_PP-like"/>
</dbReference>
<dbReference type="RefSeq" id="WP_345435206.1">
    <property type="nucleotide sequence ID" value="NZ_BAABKO010000001.1"/>
</dbReference>
<gene>
    <name evidence="4" type="ORF">GCM10023351_02940</name>
</gene>
<proteinExistence type="predicted"/>
<sequence length="1056" mass="109670">MSRVRGPARGRALAVLLLAAIAVPACATPAPPLAAQSTGDVVIDEVVAGTSADPDASSVELRNLSAHAVDLSGWRLYRCTGEGTRLGESEVEADLAGVVLAAGERLVIGSAGGDRALRGPFSADGYGLVLEDARHLPVDAFAAYPRAPWPTDSECGAHGTVPDTLAAGLDESWQRVARTGDPDVDWVRTRSTPGAQGAVVAAASAPSVVIAEIAPAGPAAADDDVVELANATDAAVDLSGWSLYRCTRDGSLTAGTRQVVFADGTAIEPGERLAVGGPGYAGAADVRTATSLADTVSGALLVTDDGVRVDGVTISAHADTACQTGDEKLPAVLDHRTGESWQRADGTGDWIVAPRTPGERNADADSRVATDFAYPAEPGVAISEIATDPVVAELDSPRNLVELANYGAEPVAIGGWRLIGCDADGFRERAVLAEIPAGERLAPGATWTATAEDGLAHPLGYQGSGVWLEDTEGARVDSVGIFHANELDAPVDVASPCTKGLALSTFGVDRLAGETWQRAAFTGDDATDFVPARATPDAAPLRERADVLSARAQERIAATVPVTAVDEEPTPTDASAEGVDTAITAVWAGAADGPLAGRAGADERPLDASAAALDAADDGWAHPFLRFELAAGSSGRVAWSGVVTGPAPVRLSAWTDGGWRALDERTASADGTVTLAGELPSGADAVLVQIVPRTEAIRDAADGLADPSDYDLALSHLTDTQYLTEAHPAVALEQAAWVAANAEARRIAFAVHTGDLVQNWVDAAQDPARAEREFALASAAQAVIEGAGVPVSTLPGNHDSKRGATVDLYNDWFGPDRYADDPAFGGAIAPDDASASWSSFTAARAEFVVLSLPYAYGERELAWAEGVVAGHPHANVIVATHEHLLPEDGSADAERATSNRWVSRADELWERIVAPNRNVVLVLSGHYHGLARIETADAGGIPGHDVVEILGDYQDFRTSTGMRATGFQRILQVAVASGEIAVDTLSTTLGERTSAPYDYPQAVEDDGRDTTGSSDRPWRIVAEGLQGRYDAADDDFRVTVRLQYAKGLETTGIVLD</sequence>
<feature type="signal peptide" evidence="2">
    <location>
        <begin position="1"/>
        <end position="27"/>
    </location>
</feature>
<name>A0ABP8ZSL7_9MICO</name>
<evidence type="ECO:0000256" key="2">
    <source>
        <dbReference type="SAM" id="SignalP"/>
    </source>
</evidence>
<dbReference type="InterPro" id="IPR036415">
    <property type="entry name" value="Lamin_tail_dom_sf"/>
</dbReference>
<dbReference type="Gene3D" id="3.60.21.10">
    <property type="match status" value="1"/>
</dbReference>
<organism evidence="4 5">
    <name type="scientific">Microbacterium gilvum</name>
    <dbReference type="NCBI Taxonomy" id="1336204"/>
    <lineage>
        <taxon>Bacteria</taxon>
        <taxon>Bacillati</taxon>
        <taxon>Actinomycetota</taxon>
        <taxon>Actinomycetes</taxon>
        <taxon>Micrococcales</taxon>
        <taxon>Microbacteriaceae</taxon>
        <taxon>Microbacterium</taxon>
    </lineage>
</organism>
<dbReference type="PROSITE" id="PS51841">
    <property type="entry name" value="LTD"/>
    <property type="match status" value="2"/>
</dbReference>